<dbReference type="EMBL" id="JWIR02000030">
    <property type="protein sequence ID" value="KKB40334.1"/>
    <property type="molecule type" value="Genomic_DNA"/>
</dbReference>
<feature type="transmembrane region" description="Helical" evidence="1">
    <location>
        <begin position="21"/>
        <end position="39"/>
    </location>
</feature>
<reference evidence="2" key="1">
    <citation type="submission" date="2015-02" db="EMBL/GenBank/DDBJ databases">
        <title>Genome Assembly of Bacillaceae bacterium MTCC 8252.</title>
        <authorList>
            <person name="Verma A."/>
            <person name="Khatri I."/>
            <person name="Mual P."/>
            <person name="Subramanian S."/>
            <person name="Krishnamurthi S."/>
        </authorList>
    </citation>
    <scope>NUCLEOTIDE SEQUENCE [LARGE SCALE GENOMIC DNA]</scope>
    <source>
        <strain evidence="2">MTCC 8252</strain>
    </source>
</reference>
<evidence type="ECO:0000313" key="3">
    <source>
        <dbReference type="Proteomes" id="UP000031563"/>
    </source>
</evidence>
<gene>
    <name evidence="2" type="ORF">QY95_01717</name>
</gene>
<evidence type="ECO:0000256" key="1">
    <source>
        <dbReference type="SAM" id="Phobius"/>
    </source>
</evidence>
<protein>
    <submittedName>
        <fullName evidence="2">Uncharacterized protein</fullName>
    </submittedName>
</protein>
<evidence type="ECO:0000313" key="2">
    <source>
        <dbReference type="EMBL" id="KKB40334.1"/>
    </source>
</evidence>
<dbReference type="STRING" id="1221996.QY95_01717"/>
<organism evidence="2 3">
    <name type="scientific">Bacillus thermotolerans</name>
    <name type="common">Quasibacillus thermotolerans</name>
    <dbReference type="NCBI Taxonomy" id="1221996"/>
    <lineage>
        <taxon>Bacteria</taxon>
        <taxon>Bacillati</taxon>
        <taxon>Bacillota</taxon>
        <taxon>Bacilli</taxon>
        <taxon>Bacillales</taxon>
        <taxon>Bacillaceae</taxon>
        <taxon>Bacillus</taxon>
    </lineage>
</organism>
<comment type="caution">
    <text evidence="2">The sequence shown here is derived from an EMBL/GenBank/DDBJ whole genome shotgun (WGS) entry which is preliminary data.</text>
</comment>
<keyword evidence="1" id="KW-0472">Membrane</keyword>
<dbReference type="Proteomes" id="UP000031563">
    <property type="component" value="Unassembled WGS sequence"/>
</dbReference>
<keyword evidence="1" id="KW-1133">Transmembrane helix</keyword>
<accession>A0A0F5I3S8</accession>
<accession>A0A0F5HK49</accession>
<proteinExistence type="predicted"/>
<sequence>MKHKENVDDISLFIRKSFFGNLIGCLLLSTKGTFLLLSYCA</sequence>
<dbReference type="AlphaFoldDB" id="A0A0F5I3S8"/>
<keyword evidence="3" id="KW-1185">Reference proteome</keyword>
<name>A0A0F5I3S8_BACTR</name>
<keyword evidence="1" id="KW-0812">Transmembrane</keyword>